<sequence length="128" mass="15071">MKINFKFDYKNLLIAIVIFFIEVLIATKLKECFFVRAYLGDVFVVILMYYFIKAFFDFDSTKLIVGIFIFSCLIELAQYFHFGEILGFKNNRIMMIVLGNSFSWLDILCYFAGCVILFLITKIKSEQK</sequence>
<protein>
    <recommendedName>
        <fullName evidence="4">DUF2809 domain-containing protein</fullName>
    </recommendedName>
</protein>
<feature type="transmembrane region" description="Helical" evidence="1">
    <location>
        <begin position="102"/>
        <end position="120"/>
    </location>
</feature>
<feature type="transmembrane region" description="Helical" evidence="1">
    <location>
        <begin position="63"/>
        <end position="82"/>
    </location>
</feature>
<dbReference type="Pfam" id="PF10990">
    <property type="entry name" value="DUF2809"/>
    <property type="match status" value="1"/>
</dbReference>
<feature type="transmembrane region" description="Helical" evidence="1">
    <location>
        <begin position="33"/>
        <end position="51"/>
    </location>
</feature>
<evidence type="ECO:0000256" key="1">
    <source>
        <dbReference type="SAM" id="Phobius"/>
    </source>
</evidence>
<feature type="transmembrane region" description="Helical" evidence="1">
    <location>
        <begin position="12"/>
        <end position="27"/>
    </location>
</feature>
<keyword evidence="1" id="KW-0812">Transmembrane</keyword>
<keyword evidence="1" id="KW-0472">Membrane</keyword>
<evidence type="ECO:0000313" key="3">
    <source>
        <dbReference type="Proteomes" id="UP001158050"/>
    </source>
</evidence>
<dbReference type="RefSeq" id="WP_283415875.1">
    <property type="nucleotide sequence ID" value="NZ_FXUO01000002.1"/>
</dbReference>
<reference evidence="2 3" key="1">
    <citation type="submission" date="2017-05" db="EMBL/GenBank/DDBJ databases">
        <authorList>
            <person name="Varghese N."/>
            <person name="Submissions S."/>
        </authorList>
    </citation>
    <scope>NUCLEOTIDE SEQUENCE [LARGE SCALE GENOMIC DNA]</scope>
    <source>
        <strain evidence="2 3">DSM 18015</strain>
    </source>
</reference>
<evidence type="ECO:0008006" key="4">
    <source>
        <dbReference type="Google" id="ProtNLM"/>
    </source>
</evidence>
<dbReference type="EMBL" id="FXUO01000002">
    <property type="protein sequence ID" value="SMP90609.1"/>
    <property type="molecule type" value="Genomic_DNA"/>
</dbReference>
<keyword evidence="3" id="KW-1185">Reference proteome</keyword>
<proteinExistence type="predicted"/>
<dbReference type="Proteomes" id="UP001158050">
    <property type="component" value="Unassembled WGS sequence"/>
</dbReference>
<name>A0ABY1R039_9FLAO</name>
<accession>A0ABY1R039</accession>
<keyword evidence="1" id="KW-1133">Transmembrane helix</keyword>
<dbReference type="InterPro" id="IPR021257">
    <property type="entry name" value="DUF2809"/>
</dbReference>
<evidence type="ECO:0000313" key="2">
    <source>
        <dbReference type="EMBL" id="SMP90609.1"/>
    </source>
</evidence>
<comment type="caution">
    <text evidence="2">The sequence shown here is derived from an EMBL/GenBank/DDBJ whole genome shotgun (WGS) entry which is preliminary data.</text>
</comment>
<gene>
    <name evidence="2" type="ORF">SAMN05421679_102384</name>
</gene>
<organism evidence="2 3">
    <name type="scientific">Epilithonimonas pallida</name>
    <dbReference type="NCBI Taxonomy" id="373671"/>
    <lineage>
        <taxon>Bacteria</taxon>
        <taxon>Pseudomonadati</taxon>
        <taxon>Bacteroidota</taxon>
        <taxon>Flavobacteriia</taxon>
        <taxon>Flavobacteriales</taxon>
        <taxon>Weeksellaceae</taxon>
        <taxon>Chryseobacterium group</taxon>
        <taxon>Epilithonimonas</taxon>
    </lineage>
</organism>